<comment type="caution">
    <text evidence="1">The sequence shown here is derived from an EMBL/GenBank/DDBJ whole genome shotgun (WGS) entry which is preliminary data.</text>
</comment>
<organism evidence="1 2">
    <name type="scientific">Alkalicoccobacillus gibsonii</name>
    <dbReference type="NCBI Taxonomy" id="79881"/>
    <lineage>
        <taxon>Bacteria</taxon>
        <taxon>Bacillati</taxon>
        <taxon>Bacillota</taxon>
        <taxon>Bacilli</taxon>
        <taxon>Bacillales</taxon>
        <taxon>Bacillaceae</taxon>
        <taxon>Alkalicoccobacillus</taxon>
    </lineage>
</organism>
<evidence type="ECO:0000313" key="2">
    <source>
        <dbReference type="Proteomes" id="UP001418796"/>
    </source>
</evidence>
<gene>
    <name evidence="1" type="ORF">MKY91_13855</name>
</gene>
<name>A0ABU9VK25_9BACI</name>
<protein>
    <submittedName>
        <fullName evidence="1">Uncharacterized protein</fullName>
    </submittedName>
</protein>
<dbReference type="RefSeq" id="WP_343130973.1">
    <property type="nucleotide sequence ID" value="NZ_JBCITK010000001.1"/>
</dbReference>
<proteinExistence type="predicted"/>
<dbReference type="EMBL" id="JBCITK010000001">
    <property type="protein sequence ID" value="MEN0644232.1"/>
    <property type="molecule type" value="Genomic_DNA"/>
</dbReference>
<sequence>MNVQPDTLLSWIKQDHYLYSAYHYIQLNMKNQEDALRFMYELYIHPSPILLNGYQDFLLNEKKS</sequence>
<reference evidence="1 2" key="1">
    <citation type="submission" date="2024-03" db="EMBL/GenBank/DDBJ databases">
        <title>Bacilli Hybrid Assemblies.</title>
        <authorList>
            <person name="Kovac J."/>
        </authorList>
    </citation>
    <scope>NUCLEOTIDE SEQUENCE [LARGE SCALE GENOMIC DNA]</scope>
    <source>
        <strain evidence="1 2">FSL R7-0666</strain>
    </source>
</reference>
<keyword evidence="2" id="KW-1185">Reference proteome</keyword>
<accession>A0ABU9VK25</accession>
<dbReference type="Proteomes" id="UP001418796">
    <property type="component" value="Unassembled WGS sequence"/>
</dbReference>
<evidence type="ECO:0000313" key="1">
    <source>
        <dbReference type="EMBL" id="MEN0644232.1"/>
    </source>
</evidence>